<dbReference type="InterPro" id="IPR032678">
    <property type="entry name" value="tRNA-synt_1_cat_dom"/>
</dbReference>
<evidence type="ECO:0000256" key="14">
    <source>
        <dbReference type="SAM" id="MobiDB-lite"/>
    </source>
</evidence>
<dbReference type="HAMAP" id="MF_00041">
    <property type="entry name" value="Cys_tRNA_synth"/>
    <property type="match status" value="1"/>
</dbReference>
<keyword evidence="10 13" id="KW-0648">Protein biosynthesis</keyword>
<comment type="similarity">
    <text evidence="2 13">Belongs to the class-I aminoacyl-tRNA synthetase family.</text>
</comment>
<dbReference type="EMBL" id="SOCP01000022">
    <property type="protein sequence ID" value="TDV40745.1"/>
    <property type="molecule type" value="Genomic_DNA"/>
</dbReference>
<keyword evidence="17" id="KW-1185">Reference proteome</keyword>
<evidence type="ECO:0000256" key="9">
    <source>
        <dbReference type="ARBA" id="ARBA00022840"/>
    </source>
</evidence>
<sequence length="460" mass="50286">MSLHLFDTASRSVREFQPVRSGTASIYVCGPTPQGPPHIGHVRSLLNYDVLRRWLEHKDLDVTLVRNVTDVDDKILRKANDAGRPWWQWSARFEREFDDAYTALGCRPASIAPRATGHVTQMVELMQRLVDGGHAYAAAGDVYFDVRSWPSYGELSGQRLEEVQQGESAAEGKRDPRDFTLWKGARPGEPSWPTPWGPGRPGWHLECSAMALTYLGAEFDIHGGGHDLVFPHHENELAQSRAAGDPFARLWMHNGLVGMAGEKMSKSLGNVVSIPSMLERYRAQELRYYLVAPHYRSVIEFSTAALDESVRAYQRLESFVQRVGARIGEVPIGSVGPEFTAALDDDLGTPAAVAVVHNTVRQGFTALDSDEDAAALSAAGTVRAQLAVLGLDPLTWPASTVDTAARGALDALVSELLEQRQAARAARDFATADAVRDRLLAAGITVEDTPGGPQWTLKDG</sequence>
<feature type="binding site" evidence="13">
    <location>
        <position position="29"/>
    </location>
    <ligand>
        <name>Zn(2+)</name>
        <dbReference type="ChEBI" id="CHEBI:29105"/>
    </ligand>
</feature>
<feature type="compositionally biased region" description="Basic and acidic residues" evidence="14">
    <location>
        <begin position="170"/>
        <end position="180"/>
    </location>
</feature>
<dbReference type="GO" id="GO:0006423">
    <property type="term" value="P:cysteinyl-tRNA aminoacylation"/>
    <property type="evidence" value="ECO:0007669"/>
    <property type="project" value="UniProtKB-UniRule"/>
</dbReference>
<comment type="subcellular location">
    <subcellularLocation>
        <location evidence="1 13">Cytoplasm</location>
    </subcellularLocation>
</comment>
<dbReference type="PRINTS" id="PR00983">
    <property type="entry name" value="TRNASYNTHCYS"/>
</dbReference>
<keyword evidence="7 13" id="KW-0547">Nucleotide-binding</keyword>
<evidence type="ECO:0000256" key="2">
    <source>
        <dbReference type="ARBA" id="ARBA00005594"/>
    </source>
</evidence>
<proteinExistence type="inferred from homology"/>
<dbReference type="Gene3D" id="1.20.120.1910">
    <property type="entry name" value="Cysteine-tRNA ligase, C-terminal anti-codon recognition domain"/>
    <property type="match status" value="1"/>
</dbReference>
<dbReference type="GO" id="GO:0004817">
    <property type="term" value="F:cysteine-tRNA ligase activity"/>
    <property type="evidence" value="ECO:0007669"/>
    <property type="project" value="UniProtKB-UniRule"/>
</dbReference>
<evidence type="ECO:0000256" key="12">
    <source>
        <dbReference type="ARBA" id="ARBA00047398"/>
    </source>
</evidence>
<feature type="binding site" evidence="13">
    <location>
        <position position="232"/>
    </location>
    <ligand>
        <name>Zn(2+)</name>
        <dbReference type="ChEBI" id="CHEBI:29105"/>
    </ligand>
</feature>
<feature type="binding site" evidence="13">
    <location>
        <position position="266"/>
    </location>
    <ligand>
        <name>ATP</name>
        <dbReference type="ChEBI" id="CHEBI:30616"/>
    </ligand>
</feature>
<protein>
    <recommendedName>
        <fullName evidence="13">Cysteine--tRNA ligase</fullName>
        <ecNumber evidence="13">6.1.1.16</ecNumber>
    </recommendedName>
    <alternativeName>
        <fullName evidence="13">Cysteinyl-tRNA synthetase</fullName>
        <shortName evidence="13">CysRS</shortName>
    </alternativeName>
</protein>
<gene>
    <name evidence="13" type="primary">cysS</name>
    <name evidence="16" type="ORF">CLV71_122135</name>
</gene>
<dbReference type="Gene3D" id="3.40.50.620">
    <property type="entry name" value="HUPs"/>
    <property type="match status" value="1"/>
</dbReference>
<feature type="binding site" evidence="13">
    <location>
        <position position="236"/>
    </location>
    <ligand>
        <name>Zn(2+)</name>
        <dbReference type="ChEBI" id="CHEBI:29105"/>
    </ligand>
</feature>
<reference evidence="16 17" key="1">
    <citation type="submission" date="2019-03" db="EMBL/GenBank/DDBJ databases">
        <title>Genomic Encyclopedia of Archaeal and Bacterial Type Strains, Phase II (KMG-II): from individual species to whole genera.</title>
        <authorList>
            <person name="Goeker M."/>
        </authorList>
    </citation>
    <scope>NUCLEOTIDE SEQUENCE [LARGE SCALE GENOMIC DNA]</scope>
    <source>
        <strain evidence="16 17">DSM 45499</strain>
    </source>
</reference>
<keyword evidence="6 13" id="KW-0479">Metal-binding</keyword>
<dbReference type="SUPFAM" id="SSF47323">
    <property type="entry name" value="Anticodon-binding domain of a subclass of class I aminoacyl-tRNA synthetases"/>
    <property type="match status" value="1"/>
</dbReference>
<keyword evidence="9 13" id="KW-0067">ATP-binding</keyword>
<dbReference type="InterPro" id="IPR015273">
    <property type="entry name" value="Cys-tRNA-synt_Ia_DALR"/>
</dbReference>
<dbReference type="GO" id="GO:0005829">
    <property type="term" value="C:cytosol"/>
    <property type="evidence" value="ECO:0007669"/>
    <property type="project" value="TreeGrafter"/>
</dbReference>
<dbReference type="PANTHER" id="PTHR10890">
    <property type="entry name" value="CYSTEINYL-TRNA SYNTHETASE"/>
    <property type="match status" value="1"/>
</dbReference>
<keyword evidence="8 13" id="KW-0862">Zinc</keyword>
<feature type="short sequence motif" description="'KMSKS' region" evidence="13">
    <location>
        <begin position="263"/>
        <end position="267"/>
    </location>
</feature>
<keyword evidence="4 13" id="KW-0963">Cytoplasm</keyword>
<dbReference type="SUPFAM" id="SSF52374">
    <property type="entry name" value="Nucleotidylyl transferase"/>
    <property type="match status" value="1"/>
</dbReference>
<feature type="binding site" evidence="13">
    <location>
        <position position="207"/>
    </location>
    <ligand>
        <name>Zn(2+)</name>
        <dbReference type="ChEBI" id="CHEBI:29105"/>
    </ligand>
</feature>
<feature type="short sequence motif" description="'HIGH' region" evidence="13">
    <location>
        <begin position="31"/>
        <end position="41"/>
    </location>
</feature>
<keyword evidence="5 13" id="KW-0436">Ligase</keyword>
<dbReference type="GO" id="GO:0005524">
    <property type="term" value="F:ATP binding"/>
    <property type="evidence" value="ECO:0007669"/>
    <property type="project" value="UniProtKB-UniRule"/>
</dbReference>
<dbReference type="Pfam" id="PF01406">
    <property type="entry name" value="tRNA-synt_1e"/>
    <property type="match status" value="1"/>
</dbReference>
<evidence type="ECO:0000256" key="5">
    <source>
        <dbReference type="ARBA" id="ARBA00022598"/>
    </source>
</evidence>
<accession>A0A4R7UYX9</accession>
<feature type="region of interest" description="Disordered" evidence="14">
    <location>
        <begin position="158"/>
        <end position="197"/>
    </location>
</feature>
<dbReference type="EC" id="6.1.1.16" evidence="13"/>
<evidence type="ECO:0000256" key="3">
    <source>
        <dbReference type="ARBA" id="ARBA00011245"/>
    </source>
</evidence>
<evidence type="ECO:0000256" key="11">
    <source>
        <dbReference type="ARBA" id="ARBA00023146"/>
    </source>
</evidence>
<dbReference type="InterPro" id="IPR056411">
    <property type="entry name" value="CysS_C"/>
</dbReference>
<keyword evidence="11 13" id="KW-0030">Aminoacyl-tRNA synthetase</keyword>
<evidence type="ECO:0000256" key="1">
    <source>
        <dbReference type="ARBA" id="ARBA00004496"/>
    </source>
</evidence>
<dbReference type="AlphaFoldDB" id="A0A4R7UYX9"/>
<comment type="subunit">
    <text evidence="3 13">Monomer.</text>
</comment>
<comment type="caution">
    <text evidence="16">The sequence shown here is derived from an EMBL/GenBank/DDBJ whole genome shotgun (WGS) entry which is preliminary data.</text>
</comment>
<dbReference type="NCBIfam" id="TIGR00435">
    <property type="entry name" value="cysS"/>
    <property type="match status" value="1"/>
</dbReference>
<feature type="domain" description="Cysteinyl-tRNA synthetase class Ia DALR" evidence="15">
    <location>
        <begin position="338"/>
        <end position="397"/>
    </location>
</feature>
<dbReference type="Pfam" id="PF23493">
    <property type="entry name" value="CysS_C"/>
    <property type="match status" value="1"/>
</dbReference>
<evidence type="ECO:0000256" key="4">
    <source>
        <dbReference type="ARBA" id="ARBA00022490"/>
    </source>
</evidence>
<dbReference type="CDD" id="cd00672">
    <property type="entry name" value="CysRS_core"/>
    <property type="match status" value="1"/>
</dbReference>
<evidence type="ECO:0000313" key="17">
    <source>
        <dbReference type="Proteomes" id="UP000294927"/>
    </source>
</evidence>
<dbReference type="InterPro" id="IPR014729">
    <property type="entry name" value="Rossmann-like_a/b/a_fold"/>
</dbReference>
<dbReference type="FunFam" id="3.40.50.620:FF:000068">
    <property type="entry name" value="Cysteine--tRNA ligase"/>
    <property type="match status" value="1"/>
</dbReference>
<dbReference type="SMART" id="SM00840">
    <property type="entry name" value="DALR_2"/>
    <property type="match status" value="1"/>
</dbReference>
<evidence type="ECO:0000259" key="15">
    <source>
        <dbReference type="SMART" id="SM00840"/>
    </source>
</evidence>
<dbReference type="Pfam" id="PF09190">
    <property type="entry name" value="DALR_2"/>
    <property type="match status" value="1"/>
</dbReference>
<evidence type="ECO:0000256" key="13">
    <source>
        <dbReference type="HAMAP-Rule" id="MF_00041"/>
    </source>
</evidence>
<dbReference type="PANTHER" id="PTHR10890:SF30">
    <property type="entry name" value="CYSTEINE--TRNA LIGASE"/>
    <property type="match status" value="1"/>
</dbReference>
<evidence type="ECO:0000313" key="16">
    <source>
        <dbReference type="EMBL" id="TDV40745.1"/>
    </source>
</evidence>
<comment type="cofactor">
    <cofactor evidence="13">
        <name>Zn(2+)</name>
        <dbReference type="ChEBI" id="CHEBI:29105"/>
    </cofactor>
    <text evidence="13">Binds 1 zinc ion per subunit.</text>
</comment>
<dbReference type="OrthoDB" id="9815130at2"/>
<name>A0A4R7UYX9_9PSEU</name>
<dbReference type="Proteomes" id="UP000294927">
    <property type="component" value="Unassembled WGS sequence"/>
</dbReference>
<evidence type="ECO:0000256" key="10">
    <source>
        <dbReference type="ARBA" id="ARBA00022917"/>
    </source>
</evidence>
<dbReference type="RefSeq" id="WP_133908173.1">
    <property type="nucleotide sequence ID" value="NZ_SOCP01000022.1"/>
</dbReference>
<evidence type="ECO:0000256" key="8">
    <source>
        <dbReference type="ARBA" id="ARBA00022833"/>
    </source>
</evidence>
<dbReference type="InterPro" id="IPR015803">
    <property type="entry name" value="Cys-tRNA-ligase"/>
</dbReference>
<dbReference type="GO" id="GO:0008270">
    <property type="term" value="F:zinc ion binding"/>
    <property type="evidence" value="ECO:0007669"/>
    <property type="project" value="UniProtKB-UniRule"/>
</dbReference>
<dbReference type="InterPro" id="IPR024909">
    <property type="entry name" value="Cys-tRNA/MSH_ligase"/>
</dbReference>
<evidence type="ECO:0000256" key="6">
    <source>
        <dbReference type="ARBA" id="ARBA00022723"/>
    </source>
</evidence>
<organism evidence="16 17">
    <name type="scientific">Actinophytocola oryzae</name>
    <dbReference type="NCBI Taxonomy" id="502181"/>
    <lineage>
        <taxon>Bacteria</taxon>
        <taxon>Bacillati</taxon>
        <taxon>Actinomycetota</taxon>
        <taxon>Actinomycetes</taxon>
        <taxon>Pseudonocardiales</taxon>
        <taxon>Pseudonocardiaceae</taxon>
    </lineage>
</organism>
<evidence type="ECO:0000256" key="7">
    <source>
        <dbReference type="ARBA" id="ARBA00022741"/>
    </source>
</evidence>
<comment type="catalytic activity">
    <reaction evidence="12 13">
        <text>tRNA(Cys) + L-cysteine + ATP = L-cysteinyl-tRNA(Cys) + AMP + diphosphate</text>
        <dbReference type="Rhea" id="RHEA:17773"/>
        <dbReference type="Rhea" id="RHEA-COMP:9661"/>
        <dbReference type="Rhea" id="RHEA-COMP:9679"/>
        <dbReference type="ChEBI" id="CHEBI:30616"/>
        <dbReference type="ChEBI" id="CHEBI:33019"/>
        <dbReference type="ChEBI" id="CHEBI:35235"/>
        <dbReference type="ChEBI" id="CHEBI:78442"/>
        <dbReference type="ChEBI" id="CHEBI:78517"/>
        <dbReference type="ChEBI" id="CHEBI:456215"/>
        <dbReference type="EC" id="6.1.1.16"/>
    </reaction>
</comment>
<dbReference type="InterPro" id="IPR009080">
    <property type="entry name" value="tRNAsynth_Ia_anticodon-bd"/>
</dbReference>